<organism evidence="1 2">
    <name type="scientific">Methylomonas rivi</name>
    <dbReference type="NCBI Taxonomy" id="2952226"/>
    <lineage>
        <taxon>Bacteria</taxon>
        <taxon>Pseudomonadati</taxon>
        <taxon>Pseudomonadota</taxon>
        <taxon>Gammaproteobacteria</taxon>
        <taxon>Methylococcales</taxon>
        <taxon>Methylococcaceae</taxon>
        <taxon>Methylomonas</taxon>
    </lineage>
</organism>
<protein>
    <submittedName>
        <fullName evidence="1">Pilus assembly protein PilM</fullName>
    </submittedName>
</protein>
<reference evidence="1 2" key="1">
    <citation type="submission" date="2022-07" db="EMBL/GenBank/DDBJ databases">
        <title>Methylomonas rivi sp. nov., Methylomonas rosea sp. nov., Methylomonas aureus sp. nov. and Methylomonas subterranea sp. nov., four novel methanotrophs isolated from a freshwater creek and the deep terrestrial subsurface.</title>
        <authorList>
            <person name="Abin C."/>
            <person name="Sankaranarayanan K."/>
            <person name="Garner C."/>
            <person name="Sindelar R."/>
            <person name="Kotary K."/>
            <person name="Garner R."/>
            <person name="Barclay S."/>
            <person name="Lawson P."/>
            <person name="Krumholz L."/>
        </authorList>
    </citation>
    <scope>NUCLEOTIDE SEQUENCE [LARGE SCALE GENOMIC DNA]</scope>
    <source>
        <strain evidence="1 2">WSC-6</strain>
    </source>
</reference>
<comment type="caution">
    <text evidence="1">The sequence shown here is derived from an EMBL/GenBank/DDBJ whole genome shotgun (WGS) entry which is preliminary data.</text>
</comment>
<dbReference type="Pfam" id="PF11104">
    <property type="entry name" value="PilM_2"/>
    <property type="match status" value="1"/>
</dbReference>
<keyword evidence="2" id="KW-1185">Reference proteome</keyword>
<dbReference type="Gene3D" id="3.30.1490.300">
    <property type="match status" value="1"/>
</dbReference>
<gene>
    <name evidence="1" type="primary">pilM</name>
    <name evidence="1" type="ORF">NP596_06425</name>
</gene>
<dbReference type="Proteomes" id="UP001524586">
    <property type="component" value="Unassembled WGS sequence"/>
</dbReference>
<dbReference type="EMBL" id="JANIBK010000023">
    <property type="protein sequence ID" value="MCQ8128090.1"/>
    <property type="molecule type" value="Genomic_DNA"/>
</dbReference>
<accession>A0ABT1U3T5</accession>
<sequence>MRLLQKLLRKPSIAPGIAALSFFPHGFAVAVSRYSDTERPRLLHCEFVPASAQQRQAKLETIVKDYQLADYDCHILLSQEQYRSMSVETPAVPAEELRQAVNWRIADMLDYAIDQSNIDYYRLPQSNRANTPGMLEVVAVPLQLADALSLLCKEAGLNVKVIDVQETALRNLATLLPENQQGVAVLHLHQTSGIIIIQKNGSIYLSRRIDHGYTQLTEGLHFDSPEQLQLEQNNLALEIQRSLDYVEHFYDIPPISSLAVVLMPTDSHHIINFLNINYGITARAMDLSAMIEGDILLNDTTQNLCAPCIGASLRRYLELPR</sequence>
<name>A0ABT1U3T5_9GAMM</name>
<evidence type="ECO:0000313" key="2">
    <source>
        <dbReference type="Proteomes" id="UP001524586"/>
    </source>
</evidence>
<proteinExistence type="predicted"/>
<evidence type="ECO:0000313" key="1">
    <source>
        <dbReference type="EMBL" id="MCQ8128090.1"/>
    </source>
</evidence>
<dbReference type="InterPro" id="IPR005883">
    <property type="entry name" value="PilM"/>
</dbReference>
<dbReference type="SUPFAM" id="SSF53067">
    <property type="entry name" value="Actin-like ATPase domain"/>
    <property type="match status" value="1"/>
</dbReference>
<dbReference type="RefSeq" id="WP_256614458.1">
    <property type="nucleotide sequence ID" value="NZ_JANIBK010000023.1"/>
</dbReference>
<dbReference type="InterPro" id="IPR043129">
    <property type="entry name" value="ATPase_NBD"/>
</dbReference>